<reference evidence="2" key="1">
    <citation type="journal article" date="2021" name="Proc. Natl. Acad. Sci. U.S.A.">
        <title>Three genomes in the algal genus Volvox reveal the fate of a haploid sex-determining region after a transition to homothallism.</title>
        <authorList>
            <person name="Yamamoto K."/>
            <person name="Hamaji T."/>
            <person name="Kawai-Toyooka H."/>
            <person name="Matsuzaki R."/>
            <person name="Takahashi F."/>
            <person name="Nishimura Y."/>
            <person name="Kawachi M."/>
            <person name="Noguchi H."/>
            <person name="Minakuchi Y."/>
            <person name="Umen J.G."/>
            <person name="Toyoda A."/>
            <person name="Nozaki H."/>
        </authorList>
    </citation>
    <scope>NUCLEOTIDE SEQUENCE</scope>
    <source>
        <strain evidence="2">NIES-3780</strain>
    </source>
</reference>
<accession>A0A8J4BTS0</accession>
<feature type="region of interest" description="Disordered" evidence="1">
    <location>
        <begin position="277"/>
        <end position="334"/>
    </location>
</feature>
<evidence type="ECO:0000256" key="1">
    <source>
        <dbReference type="SAM" id="MobiDB-lite"/>
    </source>
</evidence>
<feature type="compositionally biased region" description="Basic and acidic residues" evidence="1">
    <location>
        <begin position="306"/>
        <end position="316"/>
    </location>
</feature>
<name>A0A8J4BTS0_9CHLO</name>
<feature type="region of interest" description="Disordered" evidence="1">
    <location>
        <begin position="182"/>
        <end position="206"/>
    </location>
</feature>
<proteinExistence type="predicted"/>
<evidence type="ECO:0000313" key="2">
    <source>
        <dbReference type="EMBL" id="GIL67056.1"/>
    </source>
</evidence>
<dbReference type="Proteomes" id="UP000747399">
    <property type="component" value="Unassembled WGS sequence"/>
</dbReference>
<gene>
    <name evidence="2" type="ORF">Vafri_20489</name>
</gene>
<feature type="compositionally biased region" description="Basic and acidic residues" evidence="1">
    <location>
        <begin position="283"/>
        <end position="294"/>
    </location>
</feature>
<organism evidence="2 3">
    <name type="scientific">Volvox africanus</name>
    <dbReference type="NCBI Taxonomy" id="51714"/>
    <lineage>
        <taxon>Eukaryota</taxon>
        <taxon>Viridiplantae</taxon>
        <taxon>Chlorophyta</taxon>
        <taxon>core chlorophytes</taxon>
        <taxon>Chlorophyceae</taxon>
        <taxon>CS clade</taxon>
        <taxon>Chlamydomonadales</taxon>
        <taxon>Volvocaceae</taxon>
        <taxon>Volvox</taxon>
    </lineage>
</organism>
<comment type="caution">
    <text evidence="2">The sequence shown here is derived from an EMBL/GenBank/DDBJ whole genome shotgun (WGS) entry which is preliminary data.</text>
</comment>
<sequence>MRHRCHVQATEAIGSLPSDSPDAWSCFRSGGCGCSRNSDEGLQSEGFAGAGSSGLRQHEQDGVAPGCKGVPSIQSSIGVLDVAFLDAAFSVLLVAVPRQPLLVSELQVMEVVWSALGGPSAPNVKVESDQPPEETLAAVSPTRAAIAGAGAPLERRQCSEPSGASEVAGACGRSSVWQGTGGNISKPAARAADQRPWDATTDAASTPDIPDAKGLAEFFFSPDFQCLLAVGQLLYGIPHAELETSCGGGWRGDAGLLRVTKPHDPLAWDIDIVPAQPAPERFGAPREGKGKGRGDIAWQSTTGWGHQERGRVDSRRGQNTIAAGHSDGEEPWQSHQEAEWQLLVEELCEAPILAQLCGAAAVMDVWADLMVCAAEGGEEAAARWLGRMAEVGAEGQPAPNWDVSKTIADTFACRTCGLDVDGVNVGGEMGPWGLRCGVDDSNPDACVAHRATSQRCCKLLAAALRRQPETLLSSLPPELLCVLALRSSEVRHALVTGIATFLIVQPASPPAPRPGGEAMVTDPLVSDSQPCVQMKEQHQQVVSRLSEWFQVVGWDLWEMKW</sequence>
<protein>
    <submittedName>
        <fullName evidence="2">Uncharacterized protein</fullName>
    </submittedName>
</protein>
<dbReference type="AlphaFoldDB" id="A0A8J4BTS0"/>
<keyword evidence="3" id="KW-1185">Reference proteome</keyword>
<evidence type="ECO:0000313" key="3">
    <source>
        <dbReference type="Proteomes" id="UP000747399"/>
    </source>
</evidence>
<dbReference type="EMBL" id="BNCO01000093">
    <property type="protein sequence ID" value="GIL67056.1"/>
    <property type="molecule type" value="Genomic_DNA"/>
</dbReference>